<feature type="non-terminal residue" evidence="2">
    <location>
        <position position="353"/>
    </location>
</feature>
<comment type="caution">
    <text evidence="2">The sequence shown here is derived from an EMBL/GenBank/DDBJ whole genome shotgun (WGS) entry which is preliminary data.</text>
</comment>
<dbReference type="AlphaFoldDB" id="T0Z3F0"/>
<proteinExistence type="predicted"/>
<evidence type="ECO:0000313" key="2">
    <source>
        <dbReference type="EMBL" id="EQD42496.1"/>
    </source>
</evidence>
<organism evidence="2">
    <name type="scientific">mine drainage metagenome</name>
    <dbReference type="NCBI Taxonomy" id="410659"/>
    <lineage>
        <taxon>unclassified sequences</taxon>
        <taxon>metagenomes</taxon>
        <taxon>ecological metagenomes</taxon>
    </lineage>
</organism>
<sequence length="353" mass="36966">MIASTSSTSNTITYNAPAAAGTYAFRFNTTGNATYSQTATMGTGPYTISKTFPTHHLSVVPSSFVYTGKPFNVNFSIGSFMNQVTGTLSLNGNKIATYVPNSINTVSANAINVGNYTLLLSTPFNGNYYSTITSETFVISAYAPHTVLNVPSSRAYNGTNAIITASISPANAIGNLYMSIDGGSSILVASTTAASNTLAYTAPASSGNYSFSFNNIANTLYAEALSTGSYNIYKAVPQLRFTQECGSYTFDGNTCNTIASISTIGNQITAGLYYNGTFEGSTSNTITYTGSNTINTYYVVFNTTGNANYTKDSISYAYSINTHHSGGSTTSTTTSTTTTASTTVTTSSTVTTT</sequence>
<accession>T0Z3F0</accession>
<protein>
    <submittedName>
        <fullName evidence="2">Uncharacterized protein</fullName>
    </submittedName>
</protein>
<name>T0Z3F0_9ZZZZ</name>
<reference evidence="2" key="2">
    <citation type="journal article" date="2014" name="ISME J.">
        <title>Microbial stratification in low pH oxic and suboxic macroscopic growths along an acid mine drainage.</title>
        <authorList>
            <person name="Mendez-Garcia C."/>
            <person name="Mesa V."/>
            <person name="Sprenger R.R."/>
            <person name="Richter M."/>
            <person name="Diez M.S."/>
            <person name="Solano J."/>
            <person name="Bargiela R."/>
            <person name="Golyshina O.V."/>
            <person name="Manteca A."/>
            <person name="Ramos J.L."/>
            <person name="Gallego J.R."/>
            <person name="Llorente I."/>
            <person name="Martins Dos Santos V.A."/>
            <person name="Jensen O.N."/>
            <person name="Pelaez A.I."/>
            <person name="Sanchez J."/>
            <person name="Ferrer M."/>
        </authorList>
    </citation>
    <scope>NUCLEOTIDE SEQUENCE</scope>
</reference>
<dbReference type="EMBL" id="AUZZ01007433">
    <property type="protein sequence ID" value="EQD42496.1"/>
    <property type="molecule type" value="Genomic_DNA"/>
</dbReference>
<feature type="region of interest" description="Disordered" evidence="1">
    <location>
        <begin position="325"/>
        <end position="353"/>
    </location>
</feature>
<gene>
    <name evidence="2" type="ORF">B2A_10311</name>
</gene>
<reference evidence="2" key="1">
    <citation type="submission" date="2013-08" db="EMBL/GenBank/DDBJ databases">
        <authorList>
            <person name="Mendez C."/>
            <person name="Richter M."/>
            <person name="Ferrer M."/>
            <person name="Sanchez J."/>
        </authorList>
    </citation>
    <scope>NUCLEOTIDE SEQUENCE</scope>
</reference>
<evidence type="ECO:0000256" key="1">
    <source>
        <dbReference type="SAM" id="MobiDB-lite"/>
    </source>
</evidence>